<dbReference type="Pfam" id="PF16197">
    <property type="entry name" value="KAsynt_C_assoc"/>
    <property type="match status" value="1"/>
</dbReference>
<dbReference type="SMART" id="SM00823">
    <property type="entry name" value="PKS_PP"/>
    <property type="match status" value="1"/>
</dbReference>
<reference evidence="14 15" key="1">
    <citation type="submission" date="2017-03" db="EMBL/GenBank/DDBJ databases">
        <title>Whole genome sequence of Micromonospora wenchangensis, isolated from mangrove soil.</title>
        <authorList>
            <person name="Yang H."/>
        </authorList>
    </citation>
    <scope>NUCLEOTIDE SEQUENCE [LARGE SCALE GENOMIC DNA]</scope>
    <source>
        <strain evidence="14 15">CCTCC AA 2012002</strain>
    </source>
</reference>
<dbReference type="PROSITE" id="PS00606">
    <property type="entry name" value="KS3_1"/>
    <property type="match status" value="1"/>
</dbReference>
<evidence type="ECO:0000256" key="1">
    <source>
        <dbReference type="ARBA" id="ARBA00001957"/>
    </source>
</evidence>
<organism evidence="14 15">
    <name type="scientific">Micromonospora wenchangensis</name>
    <dbReference type="NCBI Taxonomy" id="1185415"/>
    <lineage>
        <taxon>Bacteria</taxon>
        <taxon>Bacillati</taxon>
        <taxon>Actinomycetota</taxon>
        <taxon>Actinomycetes</taxon>
        <taxon>Micromonosporales</taxon>
        <taxon>Micromonosporaceae</taxon>
        <taxon>Micromonospora</taxon>
    </lineage>
</organism>
<dbReference type="SMART" id="SM00825">
    <property type="entry name" value="PKS_KS"/>
    <property type="match status" value="1"/>
</dbReference>
<dbReference type="Gene3D" id="3.40.47.10">
    <property type="match status" value="1"/>
</dbReference>
<dbReference type="InterPro" id="IPR020841">
    <property type="entry name" value="PKS_Beta-ketoAc_synthase_dom"/>
</dbReference>
<feature type="region of interest" description="C-terminal hotdog fold" evidence="9">
    <location>
        <begin position="1039"/>
        <end position="1174"/>
    </location>
</feature>
<dbReference type="Pfam" id="PF14765">
    <property type="entry name" value="PS-DH"/>
    <property type="match status" value="1"/>
</dbReference>
<dbReference type="SUPFAM" id="SSF47336">
    <property type="entry name" value="ACP-like"/>
    <property type="match status" value="1"/>
</dbReference>
<evidence type="ECO:0000256" key="2">
    <source>
        <dbReference type="ARBA" id="ARBA00004792"/>
    </source>
</evidence>
<dbReference type="Pfam" id="PF08240">
    <property type="entry name" value="ADH_N"/>
    <property type="match status" value="1"/>
</dbReference>
<dbReference type="InterPro" id="IPR036736">
    <property type="entry name" value="ACP-like_sf"/>
</dbReference>
<dbReference type="InterPro" id="IPR020843">
    <property type="entry name" value="ER"/>
</dbReference>
<dbReference type="InterPro" id="IPR009081">
    <property type="entry name" value="PP-bd_ACP"/>
</dbReference>
<dbReference type="CDD" id="cd00833">
    <property type="entry name" value="PKS"/>
    <property type="match status" value="1"/>
</dbReference>
<feature type="domain" description="PKS/mFAS DH" evidence="13">
    <location>
        <begin position="912"/>
        <end position="1174"/>
    </location>
</feature>
<dbReference type="InterPro" id="IPR050091">
    <property type="entry name" value="PKS_NRPS_Biosynth_Enz"/>
</dbReference>
<dbReference type="GO" id="GO:0006633">
    <property type="term" value="P:fatty acid biosynthetic process"/>
    <property type="evidence" value="ECO:0007669"/>
    <property type="project" value="InterPro"/>
</dbReference>
<dbReference type="SUPFAM" id="SSF53901">
    <property type="entry name" value="Thiolase-like"/>
    <property type="match status" value="1"/>
</dbReference>
<dbReference type="SMART" id="SM01294">
    <property type="entry name" value="PKS_PP_betabranch"/>
    <property type="match status" value="1"/>
</dbReference>
<dbReference type="Pfam" id="PF00109">
    <property type="entry name" value="ketoacyl-synt"/>
    <property type="match status" value="1"/>
</dbReference>
<dbReference type="InterPro" id="IPR013968">
    <property type="entry name" value="PKS_KR"/>
</dbReference>
<dbReference type="InterPro" id="IPR057326">
    <property type="entry name" value="KR_dom"/>
</dbReference>
<proteinExistence type="predicted"/>
<feature type="active site" description="Proton donor; for dehydratase activity" evidence="9">
    <location>
        <position position="1098"/>
    </location>
</feature>
<dbReference type="Gene3D" id="3.40.366.10">
    <property type="entry name" value="Malonyl-Coenzyme A Acyl Carrier Protein, domain 2"/>
    <property type="match status" value="1"/>
</dbReference>
<keyword evidence="3" id="KW-0596">Phosphopantetheine</keyword>
<dbReference type="Gene3D" id="3.40.50.720">
    <property type="entry name" value="NAD(P)-binding Rossmann-like Domain"/>
    <property type="match status" value="3"/>
</dbReference>
<dbReference type="SUPFAM" id="SSF52151">
    <property type="entry name" value="FabD/lysophospholipase-like"/>
    <property type="match status" value="1"/>
</dbReference>
<dbReference type="InterPro" id="IPR016039">
    <property type="entry name" value="Thiolase-like"/>
</dbReference>
<sequence>MADEQKLREYLRRVTDDLLRTRRRLTEVEQAEREPIAIVSAACRYPGDVRSPEDLWRLVESGTDAISGFPEDRGWPLDELYDPDPEHVGTSTARHGGFLPEAADFDPEFFGISPREALSIDPQQRLLLETAWEAVERAGIAPDSLRGSRTGVFAGVMYGDYGTRLRPIPDGFEGYIGTGSAGSVATGRISYTFGFEGPAVSVDTACSSSLVALHLAAQALRRGECDLALAGGVTVIATPELFVEFSRQRGLSPDGRCKAFAAAADGTGWAEGVGLVLVERLSDARRNGHPVLALLRGSAVNQDGTSSQLSAPNGPAQRRVIRAALAGAGLSPADVDLVEAHGTGTRLGDPIEAQALLAVYGRDREEPLWLGSLKSNIGHTQAAAGVGGVIKVIEAMRHGVLPATLHVDEPTPHVDWTAGRVRLLTEARPWPSAERPRRAAVSSFGISGTNAHVILEQGDPDPAPVASTPARPVPVLLSARTATALAGQAARLRDHLRAHPEAELPELAHSLATGRTHLAERAVLLAADRAELLSALDPVAAGEAPPVRGTAGDPGGVVFVFPGQGSQWAGMALDLYHHEPVFHQALDACATALAPHTTWNLTHTLANPHTLQHAHTVQPALWAVMISLATLWQHHGITPHAVIGHSQGEIAAAHIAGALTLEDSARIIALRAQAITTITGHGTMASIALPEAEVVRRWGTSVAVAAVNGPHATVVAGAPEVLAGIVAACAAEDVRAKLLPVDYASHSPQVEPLREPLAAALADIRPRPADIPFYSTVTGQPLDTTTLTADYWFTNLRRTVQFERTVRRLHADGHTTFLEVSPHPVLTGVTEEITGGTALGTLRRDEGDRRRFLTALADAYVAGLPVDWRPAYDADARPVELPTYAFARTPYWLEAPAGPADATGLGLTPAGHPLLGAAVELADDDGLVLTGRLSRDRHRWLADHTVAGVPLVPGAVFVELAAQAADAAGAAGVAELTLQTPCVLPERGGVDVQVQVRDGALTVHTRTDGGSWTRNAAGVLLTDDDAVPATLDVWPPRGAVPVDISALYPMLAEAGYQYGPAFQGLRAAWRRDDEVYAEARLPEGWSAEGFGLHPALLDAALHALAAGDFLGAGVRLPFAWTGIRTYATGADTVRVRIRPAGTDTVTVELADGTGAPVAGIGSLVLRAAPAAGSAAAGTADVLVLDWHPLPLPDDAAAPPDLLVVASSDPDDPVAATHRLVTTTAGVLAARLAEDRGAVVVTRNGVTARPGDPAPDLAHAALWGLLRSAQTENPDRFTVVDTDGLAASEAAVAAAAATGEPQVAVREGQAYVPRLARAGASPALAPPPGAWRLDTPGGTVDDLRLVERADAPPASGQVRVAVRACGLNFRDVLTALGMVPVGAPLGAEGAGVVVEVGAGVTGFAPGDRVFGLIQGAIGPSATVDARLLAHVPEGWSFTQAATAPAVFTTAYHALVTLADLRPGESVLIHSAAGGVGLAATQLARHLGAEVYGTASPAKWPALDLDEAHLASSRTTAFADRFDRVDVVLNSLTGEFIDASLRLLGPGGRFVELGIADLRSADQLPAGVRYAAFELLDLDVAQVQGIFAEVVRLIGQGVFRPLPVTAWDVRRATEAVRHFSQARQVGKIALTMPVPPDPDGTILVTGGTGALGSLVARHLAREHGARHLLLVSRSGPAAPGAAELVAELAGAGARAEVVAADTADRDAVAGLLAAIPPEHPLTAVVHTAGVLDDGVLGSLTPEKIATVLAPKVDAAWHLHELTRDLDLAAFVLFSSASGLLGGAGQGNYAAANAFLDALAVARRRAGLPAVAQAWGMWAQATGMTGHLGRTDLGRIQRGGLLPISAAQGMALFDATWTGDRPGFVPAPLHLARGRTGSGVVPAVLRGLVRPPRRAARSVAAASPDSLRDRLLPLSPQERTAQLVDLVRAQIAAVLGHTDPDSVVVDRAFKEIGFDSLTAVELRNRLSTVTGLRLPPTVVFDRPTPAELAAHLRDRLVPPDRPDTATASGGGDAGPERVAGGAPAQIESATVEEIFDFIDSQLGRAARSDYQEADAR</sequence>
<keyword evidence="6" id="KW-0045">Antibiotic biosynthesis</keyword>
<evidence type="ECO:0000313" key="14">
    <source>
        <dbReference type="EMBL" id="OWV05860.1"/>
    </source>
</evidence>
<dbReference type="CDD" id="cd05195">
    <property type="entry name" value="enoyl_red"/>
    <property type="match status" value="1"/>
</dbReference>
<dbReference type="InterPro" id="IPR036291">
    <property type="entry name" value="NAD(P)-bd_dom_sf"/>
</dbReference>
<dbReference type="InterPro" id="IPR014031">
    <property type="entry name" value="Ketoacyl_synth_C"/>
</dbReference>
<keyword evidence="15" id="KW-1185">Reference proteome</keyword>
<dbReference type="Gene3D" id="3.30.70.3290">
    <property type="match status" value="1"/>
</dbReference>
<dbReference type="Gene3D" id="3.10.129.110">
    <property type="entry name" value="Polyketide synthase dehydratase"/>
    <property type="match status" value="1"/>
</dbReference>
<dbReference type="EMBL" id="MZMV01000027">
    <property type="protein sequence ID" value="OWV05860.1"/>
    <property type="molecule type" value="Genomic_DNA"/>
</dbReference>
<comment type="cofactor">
    <cofactor evidence="1">
        <name>pantetheine 4'-phosphate</name>
        <dbReference type="ChEBI" id="CHEBI:47942"/>
    </cofactor>
</comment>
<dbReference type="InterPro" id="IPR015083">
    <property type="entry name" value="NorB/c/GfsB-D-like_docking"/>
</dbReference>
<keyword evidence="4" id="KW-0597">Phosphoprotein</keyword>
<dbReference type="CDD" id="cd08956">
    <property type="entry name" value="KR_3_FAS_SDR_x"/>
    <property type="match status" value="1"/>
</dbReference>
<dbReference type="SUPFAM" id="SSF51735">
    <property type="entry name" value="NAD(P)-binding Rossmann-fold domains"/>
    <property type="match status" value="3"/>
</dbReference>
<accession>A0A246RM33</accession>
<dbReference type="GO" id="GO:0016491">
    <property type="term" value="F:oxidoreductase activity"/>
    <property type="evidence" value="ECO:0007669"/>
    <property type="project" value="InterPro"/>
</dbReference>
<dbReference type="Pfam" id="PF13602">
    <property type="entry name" value="ADH_zinc_N_2"/>
    <property type="match status" value="1"/>
</dbReference>
<dbReference type="InterPro" id="IPR014030">
    <property type="entry name" value="Ketoacyl_synth_N"/>
</dbReference>
<dbReference type="Proteomes" id="UP000197174">
    <property type="component" value="Unassembled WGS sequence"/>
</dbReference>
<dbReference type="PROSITE" id="PS01162">
    <property type="entry name" value="QOR_ZETA_CRYSTAL"/>
    <property type="match status" value="1"/>
</dbReference>
<dbReference type="PROSITE" id="PS52004">
    <property type="entry name" value="KS3_2"/>
    <property type="match status" value="1"/>
</dbReference>
<evidence type="ECO:0000256" key="7">
    <source>
        <dbReference type="ARBA" id="ARBA00023268"/>
    </source>
</evidence>
<dbReference type="InterPro" id="IPR014043">
    <property type="entry name" value="Acyl_transferase_dom"/>
</dbReference>
<dbReference type="GO" id="GO:0004312">
    <property type="term" value="F:fatty acid synthase activity"/>
    <property type="evidence" value="ECO:0007669"/>
    <property type="project" value="TreeGrafter"/>
</dbReference>
<dbReference type="InterPro" id="IPR002364">
    <property type="entry name" value="Quin_OxRdtase/zeta-crystal_CS"/>
</dbReference>
<keyword evidence="8" id="KW-0012">Acyltransferase</keyword>
<dbReference type="GO" id="GO:0004315">
    <property type="term" value="F:3-oxoacyl-[acyl-carrier-protein] synthase activity"/>
    <property type="evidence" value="ECO:0007669"/>
    <property type="project" value="InterPro"/>
</dbReference>
<dbReference type="Gene3D" id="3.90.180.10">
    <property type="entry name" value="Medium-chain alcohol dehydrogenases, catalytic domain"/>
    <property type="match status" value="1"/>
</dbReference>
<dbReference type="FunFam" id="1.10.1200.10:FF:000007">
    <property type="entry name" value="Probable polyketide synthase pks17"/>
    <property type="match status" value="1"/>
</dbReference>
<evidence type="ECO:0000256" key="10">
    <source>
        <dbReference type="SAM" id="MobiDB-lite"/>
    </source>
</evidence>
<dbReference type="InterPro" id="IPR020807">
    <property type="entry name" value="PKS_DH"/>
</dbReference>
<dbReference type="InterPro" id="IPR042104">
    <property type="entry name" value="PKS_dehydratase_sf"/>
</dbReference>
<dbReference type="InterPro" id="IPR049551">
    <property type="entry name" value="PKS_DH_C"/>
</dbReference>
<dbReference type="SMART" id="SM00826">
    <property type="entry name" value="PKS_DH"/>
    <property type="match status" value="1"/>
</dbReference>
<name>A0A246RM33_9ACTN</name>
<dbReference type="InterPro" id="IPR020806">
    <property type="entry name" value="PKS_PP-bd"/>
</dbReference>
<feature type="region of interest" description="Disordered" evidence="10">
    <location>
        <begin position="1992"/>
        <end position="2022"/>
    </location>
</feature>
<dbReference type="FunFam" id="3.40.47.10:FF:000019">
    <property type="entry name" value="Polyketide synthase type I"/>
    <property type="match status" value="1"/>
</dbReference>
<dbReference type="PROSITE" id="PS52019">
    <property type="entry name" value="PKS_MFAS_DH"/>
    <property type="match status" value="1"/>
</dbReference>
<dbReference type="SUPFAM" id="SSF55048">
    <property type="entry name" value="Probable ACP-binding domain of malonyl-CoA ACP transacylase"/>
    <property type="match status" value="1"/>
</dbReference>
<comment type="pathway">
    <text evidence="2">Antibiotic biosynthesis.</text>
</comment>
<evidence type="ECO:0000313" key="15">
    <source>
        <dbReference type="Proteomes" id="UP000197174"/>
    </source>
</evidence>
<keyword evidence="5" id="KW-0808">Transferase</keyword>
<dbReference type="PANTHER" id="PTHR43775">
    <property type="entry name" value="FATTY ACID SYNTHASE"/>
    <property type="match status" value="1"/>
</dbReference>
<dbReference type="InterPro" id="IPR032821">
    <property type="entry name" value="PKS_assoc"/>
</dbReference>
<evidence type="ECO:0000256" key="4">
    <source>
        <dbReference type="ARBA" id="ARBA00022553"/>
    </source>
</evidence>
<evidence type="ECO:0000256" key="5">
    <source>
        <dbReference type="ARBA" id="ARBA00022679"/>
    </source>
</evidence>
<evidence type="ECO:0000259" key="11">
    <source>
        <dbReference type="PROSITE" id="PS50075"/>
    </source>
</evidence>
<dbReference type="SMART" id="SM00829">
    <property type="entry name" value="PKS_ER"/>
    <property type="match status" value="1"/>
</dbReference>
<dbReference type="InterPro" id="IPR006162">
    <property type="entry name" value="Ppantetheine_attach_site"/>
</dbReference>
<dbReference type="Pfam" id="PF08659">
    <property type="entry name" value="KR"/>
    <property type="match status" value="1"/>
</dbReference>
<dbReference type="InterPro" id="IPR049900">
    <property type="entry name" value="PKS_mFAS_DH"/>
</dbReference>
<dbReference type="SMART" id="SM00822">
    <property type="entry name" value="PKS_KR"/>
    <property type="match status" value="1"/>
</dbReference>
<dbReference type="InterPro" id="IPR016036">
    <property type="entry name" value="Malonyl_transacylase_ACP-bd"/>
</dbReference>
<evidence type="ECO:0000256" key="9">
    <source>
        <dbReference type="PROSITE-ProRule" id="PRU01363"/>
    </source>
</evidence>
<dbReference type="Pfam" id="PF00698">
    <property type="entry name" value="Acyl_transf_1"/>
    <property type="match status" value="1"/>
</dbReference>
<feature type="domain" description="Carrier" evidence="11">
    <location>
        <begin position="1918"/>
        <end position="1993"/>
    </location>
</feature>
<dbReference type="PANTHER" id="PTHR43775:SF51">
    <property type="entry name" value="INACTIVE PHENOLPHTHIOCEROL SYNTHESIS POLYKETIDE SYNTHASE TYPE I PKS1-RELATED"/>
    <property type="match status" value="1"/>
</dbReference>
<dbReference type="InterPro" id="IPR011032">
    <property type="entry name" value="GroES-like_sf"/>
</dbReference>
<dbReference type="Pfam" id="PF00550">
    <property type="entry name" value="PP-binding"/>
    <property type="match status" value="1"/>
</dbReference>
<dbReference type="GO" id="GO:0031177">
    <property type="term" value="F:phosphopantetheine binding"/>
    <property type="evidence" value="ECO:0007669"/>
    <property type="project" value="InterPro"/>
</dbReference>
<dbReference type="GO" id="GO:0008270">
    <property type="term" value="F:zinc ion binding"/>
    <property type="evidence" value="ECO:0007669"/>
    <property type="project" value="InterPro"/>
</dbReference>
<dbReference type="PROSITE" id="PS50075">
    <property type="entry name" value="CARRIER"/>
    <property type="match status" value="1"/>
</dbReference>
<dbReference type="SUPFAM" id="SSF50129">
    <property type="entry name" value="GroES-like"/>
    <property type="match status" value="1"/>
</dbReference>
<dbReference type="Pfam" id="PF08990">
    <property type="entry name" value="Docking"/>
    <property type="match status" value="1"/>
</dbReference>
<feature type="active site" description="Proton acceptor; for dehydratase activity" evidence="9">
    <location>
        <position position="944"/>
    </location>
</feature>
<dbReference type="Pfam" id="PF22953">
    <property type="entry name" value="SpnB_Rossmann"/>
    <property type="match status" value="1"/>
</dbReference>
<dbReference type="InterPro" id="IPR001227">
    <property type="entry name" value="Ac_transferase_dom_sf"/>
</dbReference>
<dbReference type="PROSITE" id="PS00012">
    <property type="entry name" value="PHOSPHOPANTETHEINE"/>
    <property type="match status" value="1"/>
</dbReference>
<dbReference type="Pfam" id="PF02801">
    <property type="entry name" value="Ketoacyl-synt_C"/>
    <property type="match status" value="1"/>
</dbReference>
<dbReference type="InterPro" id="IPR018201">
    <property type="entry name" value="Ketoacyl_synth_AS"/>
</dbReference>
<feature type="region of interest" description="N-terminal hotdog fold" evidence="9">
    <location>
        <begin position="912"/>
        <end position="1027"/>
    </location>
</feature>
<dbReference type="InterPro" id="IPR013154">
    <property type="entry name" value="ADH-like_N"/>
</dbReference>
<feature type="domain" description="Ketosynthase family 3 (KS3)" evidence="12">
    <location>
        <begin position="33"/>
        <end position="457"/>
    </location>
</feature>
<keyword evidence="7" id="KW-0511">Multifunctional enzyme</keyword>
<dbReference type="Pfam" id="PF21089">
    <property type="entry name" value="PKS_DH_N"/>
    <property type="match status" value="1"/>
</dbReference>
<dbReference type="GO" id="GO:0033068">
    <property type="term" value="P:macrolide biosynthetic process"/>
    <property type="evidence" value="ECO:0007669"/>
    <property type="project" value="UniProtKB-ARBA"/>
</dbReference>
<protein>
    <submittedName>
        <fullName evidence="14">Uncharacterized protein</fullName>
    </submittedName>
</protein>
<dbReference type="FunFam" id="3.40.366.10:FF:000002">
    <property type="entry name" value="Probable polyketide synthase 2"/>
    <property type="match status" value="1"/>
</dbReference>
<gene>
    <name evidence="14" type="ORF">B5D80_17135</name>
</gene>
<evidence type="ECO:0000256" key="6">
    <source>
        <dbReference type="ARBA" id="ARBA00023194"/>
    </source>
</evidence>
<dbReference type="InterPro" id="IPR055123">
    <property type="entry name" value="SpnB-like_Rossmann"/>
</dbReference>
<dbReference type="RefSeq" id="WP_088644945.1">
    <property type="nucleotide sequence ID" value="NZ_MZMV01000027.1"/>
</dbReference>
<evidence type="ECO:0000259" key="12">
    <source>
        <dbReference type="PROSITE" id="PS52004"/>
    </source>
</evidence>
<dbReference type="InterPro" id="IPR016035">
    <property type="entry name" value="Acyl_Trfase/lysoPLipase"/>
</dbReference>
<evidence type="ECO:0000256" key="3">
    <source>
        <dbReference type="ARBA" id="ARBA00022450"/>
    </source>
</evidence>
<dbReference type="SMART" id="SM00827">
    <property type="entry name" value="PKS_AT"/>
    <property type="match status" value="1"/>
</dbReference>
<evidence type="ECO:0000256" key="8">
    <source>
        <dbReference type="ARBA" id="ARBA00023315"/>
    </source>
</evidence>
<comment type="caution">
    <text evidence="14">The sequence shown here is derived from an EMBL/GenBank/DDBJ whole genome shotgun (WGS) entry which is preliminary data.</text>
</comment>
<dbReference type="Gene3D" id="1.10.1200.10">
    <property type="entry name" value="ACP-like"/>
    <property type="match status" value="1"/>
</dbReference>
<dbReference type="InterPro" id="IPR049552">
    <property type="entry name" value="PKS_DH_N"/>
</dbReference>
<evidence type="ECO:0000259" key="13">
    <source>
        <dbReference type="PROSITE" id="PS52019"/>
    </source>
</evidence>